<dbReference type="EMBL" id="NNAY01001153">
    <property type="protein sequence ID" value="OXU24972.1"/>
    <property type="molecule type" value="Genomic_DNA"/>
</dbReference>
<dbReference type="Proteomes" id="UP000215335">
    <property type="component" value="Unassembled WGS sequence"/>
</dbReference>
<evidence type="ECO:0000313" key="2">
    <source>
        <dbReference type="EMBL" id="OXU24972.1"/>
    </source>
</evidence>
<organism evidence="2 3">
    <name type="scientific">Trichomalopsis sarcophagae</name>
    <dbReference type="NCBI Taxonomy" id="543379"/>
    <lineage>
        <taxon>Eukaryota</taxon>
        <taxon>Metazoa</taxon>
        <taxon>Ecdysozoa</taxon>
        <taxon>Arthropoda</taxon>
        <taxon>Hexapoda</taxon>
        <taxon>Insecta</taxon>
        <taxon>Pterygota</taxon>
        <taxon>Neoptera</taxon>
        <taxon>Endopterygota</taxon>
        <taxon>Hymenoptera</taxon>
        <taxon>Apocrita</taxon>
        <taxon>Proctotrupomorpha</taxon>
        <taxon>Chalcidoidea</taxon>
        <taxon>Pteromalidae</taxon>
        <taxon>Pteromalinae</taxon>
        <taxon>Trichomalopsis</taxon>
    </lineage>
</organism>
<comment type="caution">
    <text evidence="2">The sequence shown here is derived from an EMBL/GenBank/DDBJ whole genome shotgun (WGS) entry which is preliminary data.</text>
</comment>
<gene>
    <name evidence="2" type="ORF">TSAR_010894</name>
</gene>
<accession>A0A232F310</accession>
<proteinExistence type="predicted"/>
<reference evidence="2 3" key="1">
    <citation type="journal article" date="2017" name="Curr. Biol.">
        <title>The Evolution of Venom by Co-option of Single-Copy Genes.</title>
        <authorList>
            <person name="Martinson E.O."/>
            <person name="Mrinalini"/>
            <person name="Kelkar Y.D."/>
            <person name="Chang C.H."/>
            <person name="Werren J.H."/>
        </authorList>
    </citation>
    <scope>NUCLEOTIDE SEQUENCE [LARGE SCALE GENOMIC DNA]</scope>
    <source>
        <strain evidence="2 3">Alberta</strain>
        <tissue evidence="2">Whole body</tissue>
    </source>
</reference>
<feature type="region of interest" description="Disordered" evidence="1">
    <location>
        <begin position="1"/>
        <end position="47"/>
    </location>
</feature>
<name>A0A232F310_9HYME</name>
<protein>
    <submittedName>
        <fullName evidence="2">Uncharacterized protein</fullName>
    </submittedName>
</protein>
<keyword evidence="3" id="KW-1185">Reference proteome</keyword>
<evidence type="ECO:0000256" key="1">
    <source>
        <dbReference type="SAM" id="MobiDB-lite"/>
    </source>
</evidence>
<feature type="compositionally biased region" description="Basic and acidic residues" evidence="1">
    <location>
        <begin position="1"/>
        <end position="30"/>
    </location>
</feature>
<sequence>ELRQREGSRKRGRGEARTSDNGELRQQNHDDQDEDDGDDGRGTGPYVAFDPLNNYVGYCRGIAISHTSSQLTYCALLHHSSNNNLR</sequence>
<dbReference type="AlphaFoldDB" id="A0A232F310"/>
<feature type="non-terminal residue" evidence="2">
    <location>
        <position position="1"/>
    </location>
</feature>
<evidence type="ECO:0000313" key="3">
    <source>
        <dbReference type="Proteomes" id="UP000215335"/>
    </source>
</evidence>